<dbReference type="InterPro" id="IPR010525">
    <property type="entry name" value="ARF_dom"/>
</dbReference>
<evidence type="ECO:0000256" key="8">
    <source>
        <dbReference type="ARBA" id="ARBA00023294"/>
    </source>
</evidence>
<dbReference type="CDD" id="cd10017">
    <property type="entry name" value="B3_DNA"/>
    <property type="match status" value="1"/>
</dbReference>
<dbReference type="PROSITE" id="PS50863">
    <property type="entry name" value="B3"/>
    <property type="match status" value="1"/>
</dbReference>
<dbReference type="PANTHER" id="PTHR31384:SF164">
    <property type="entry name" value="AUXIN RESPONSE FACTOR 12-RELATED"/>
    <property type="match status" value="1"/>
</dbReference>
<evidence type="ECO:0000256" key="1">
    <source>
        <dbReference type="ARBA" id="ARBA00004123"/>
    </source>
</evidence>
<comment type="function">
    <text evidence="9">Auxin response factors (ARFs) are transcriptional factors that bind specifically to the DNA sequence 5'-TGTCTC-3' found in the auxin-responsive promoter elements (AuxREs). Could act as transcriptional activator or repressor. Formation of heterodimers with Aux/IAA proteins may alter their ability to modulate early auxin response genes expression.</text>
</comment>
<dbReference type="Gene3D" id="2.30.30.1040">
    <property type="match status" value="1"/>
</dbReference>
<protein>
    <recommendedName>
        <fullName evidence="10">Auxin response factor</fullName>
    </recommendedName>
</protein>
<evidence type="ECO:0000256" key="9">
    <source>
        <dbReference type="ARBA" id="ARBA00037697"/>
    </source>
</evidence>
<keyword evidence="8 10" id="KW-0927">Auxin signaling pathway</keyword>
<dbReference type="RefSeq" id="XP_010461246.1">
    <property type="nucleotide sequence ID" value="XM_010462944.2"/>
</dbReference>
<keyword evidence="12" id="KW-1185">Reference proteome</keyword>
<keyword evidence="4 10" id="KW-0805">Transcription regulation</keyword>
<reference evidence="12" key="1">
    <citation type="journal article" date="2014" name="Nat. Commun.">
        <title>The emerging biofuel crop Camelina sativa retains a highly undifferentiated hexaploid genome structure.</title>
        <authorList>
            <person name="Kagale S."/>
            <person name="Koh C."/>
            <person name="Nixon J."/>
            <person name="Bollina V."/>
            <person name="Clarke W.E."/>
            <person name="Tuteja R."/>
            <person name="Spillane C."/>
            <person name="Robinson S.J."/>
            <person name="Links M.G."/>
            <person name="Clarke C."/>
            <person name="Higgins E.E."/>
            <person name="Huebert T."/>
            <person name="Sharpe A.G."/>
            <person name="Parkin I.A."/>
        </authorList>
    </citation>
    <scope>NUCLEOTIDE SEQUENCE [LARGE SCALE GENOMIC DNA]</scope>
    <source>
        <strain evidence="12">cv. DH55</strain>
    </source>
</reference>
<dbReference type="GeneID" id="104741988"/>
<gene>
    <name evidence="13" type="primary">LOC104741988</name>
</gene>
<evidence type="ECO:0000313" key="12">
    <source>
        <dbReference type="Proteomes" id="UP000694864"/>
    </source>
</evidence>
<dbReference type="Gene3D" id="2.40.330.10">
    <property type="entry name" value="DNA-binding pseudobarrel domain"/>
    <property type="match status" value="1"/>
</dbReference>
<keyword evidence="6 10" id="KW-0804">Transcription</keyword>
<evidence type="ECO:0000259" key="11">
    <source>
        <dbReference type="PROSITE" id="PS50863"/>
    </source>
</evidence>
<dbReference type="Pfam" id="PF02362">
    <property type="entry name" value="B3"/>
    <property type="match status" value="1"/>
</dbReference>
<dbReference type="Proteomes" id="UP000694864">
    <property type="component" value="Chromosome 14"/>
</dbReference>
<evidence type="ECO:0000256" key="10">
    <source>
        <dbReference type="RuleBase" id="RU004561"/>
    </source>
</evidence>
<keyword evidence="7 10" id="KW-0539">Nucleus</keyword>
<dbReference type="PANTHER" id="PTHR31384">
    <property type="entry name" value="AUXIN RESPONSE FACTOR 4-RELATED"/>
    <property type="match status" value="1"/>
</dbReference>
<dbReference type="Pfam" id="PF06507">
    <property type="entry name" value="ARF_AD"/>
    <property type="match status" value="1"/>
</dbReference>
<comment type="similarity">
    <text evidence="2 10">Belongs to the ARF family.</text>
</comment>
<dbReference type="InterPro" id="IPR044835">
    <property type="entry name" value="ARF_plant"/>
</dbReference>
<proteinExistence type="inferred from homology"/>
<organism evidence="12 13">
    <name type="scientific">Camelina sativa</name>
    <name type="common">False flax</name>
    <name type="synonym">Myagrum sativum</name>
    <dbReference type="NCBI Taxonomy" id="90675"/>
    <lineage>
        <taxon>Eukaryota</taxon>
        <taxon>Viridiplantae</taxon>
        <taxon>Streptophyta</taxon>
        <taxon>Embryophyta</taxon>
        <taxon>Tracheophyta</taxon>
        <taxon>Spermatophyta</taxon>
        <taxon>Magnoliopsida</taxon>
        <taxon>eudicotyledons</taxon>
        <taxon>Gunneridae</taxon>
        <taxon>Pentapetalae</taxon>
        <taxon>rosids</taxon>
        <taxon>malvids</taxon>
        <taxon>Brassicales</taxon>
        <taxon>Brassicaceae</taxon>
        <taxon>Camelineae</taxon>
        <taxon>Camelina</taxon>
    </lineage>
</organism>
<comment type="subunit">
    <text evidence="3 10">Homodimers and heterodimers.</text>
</comment>
<name>A0ABM0VUE2_CAMSA</name>
<dbReference type="InterPro" id="IPR003340">
    <property type="entry name" value="B3_DNA-bd"/>
</dbReference>
<evidence type="ECO:0000256" key="5">
    <source>
        <dbReference type="ARBA" id="ARBA00023125"/>
    </source>
</evidence>
<evidence type="ECO:0000256" key="3">
    <source>
        <dbReference type="ARBA" id="ARBA00011726"/>
    </source>
</evidence>
<evidence type="ECO:0000256" key="4">
    <source>
        <dbReference type="ARBA" id="ARBA00023015"/>
    </source>
</evidence>
<dbReference type="SMART" id="SM01019">
    <property type="entry name" value="B3"/>
    <property type="match status" value="1"/>
</dbReference>
<evidence type="ECO:0000256" key="7">
    <source>
        <dbReference type="ARBA" id="ARBA00023242"/>
    </source>
</evidence>
<evidence type="ECO:0000256" key="2">
    <source>
        <dbReference type="ARBA" id="ARBA00007853"/>
    </source>
</evidence>
<keyword evidence="5 10" id="KW-0238">DNA-binding</keyword>
<feature type="domain" description="TF-B3" evidence="11">
    <location>
        <begin position="127"/>
        <end position="229"/>
    </location>
</feature>
<evidence type="ECO:0000313" key="13">
    <source>
        <dbReference type="RefSeq" id="XP_010461246.1"/>
    </source>
</evidence>
<sequence>MKNNEDINSQPELLSIIDGTKSYIYEQLWNICAGPLCDLPKPGEKVYYFPQGHIELVETSTREVLLDEMRPNINLPSKLPCPVISIQLKMEKNTDEVYAQISLMPDTTEVVIPITNDGNRKPMVCSFTKALTASDTSTHGVLSLPKKHALECLPPLDMSQPVPTQELVVKDLHDNQWTFKHTFRGTPRRHLFTTGWTAFVTSKKLAAGDNFIILKGENGELLVGIRRAKYEIDHIPSSVISAQCMLHGVIASVVNAFNTNCMFIVVYKPRASQFVVRYDKFVDALKNKFNFGSRFKMRCEGEDFSEKRYSGIVIGVKDFSPHWKNLEWRSLQVQWDEVSPQKPSS</sequence>
<comment type="subcellular location">
    <subcellularLocation>
        <location evidence="1 10">Nucleus</location>
    </subcellularLocation>
</comment>
<evidence type="ECO:0000256" key="6">
    <source>
        <dbReference type="ARBA" id="ARBA00023163"/>
    </source>
</evidence>
<dbReference type="InterPro" id="IPR015300">
    <property type="entry name" value="DNA-bd_pseudobarrel_sf"/>
</dbReference>
<dbReference type="SUPFAM" id="SSF101936">
    <property type="entry name" value="DNA-binding pseudobarrel domain"/>
    <property type="match status" value="1"/>
</dbReference>
<reference evidence="13" key="2">
    <citation type="submission" date="2025-08" db="UniProtKB">
        <authorList>
            <consortium name="RefSeq"/>
        </authorList>
    </citation>
    <scope>IDENTIFICATION</scope>
    <source>
        <tissue evidence="13">Leaf</tissue>
    </source>
</reference>
<accession>A0ABM0VUE2</accession>